<dbReference type="GeneID" id="59258435"/>
<protein>
    <submittedName>
        <fullName evidence="1">Uncharacterized protein</fullName>
    </submittedName>
</protein>
<evidence type="ECO:0000313" key="1">
    <source>
        <dbReference type="EMBL" id="KAF5874331.1"/>
    </source>
</evidence>
<name>A0A8H6AV79_9HELO</name>
<dbReference type="AlphaFoldDB" id="A0A8H6AV79"/>
<comment type="caution">
    <text evidence="1">The sequence shown here is derived from an EMBL/GenBank/DDBJ whole genome shotgun (WGS) entry which is preliminary data.</text>
</comment>
<reference evidence="1 2" key="1">
    <citation type="journal article" date="2020" name="Phytopathology">
        <title>A high-quality genome resource of Botrytis fragariae, a new and rapidly spreading fungal pathogen causing strawberry gray mold in the U.S.A.</title>
        <authorList>
            <person name="Wu Y."/>
            <person name="Saski C.A."/>
            <person name="Schnabel G."/>
            <person name="Xiao S."/>
            <person name="Hu M."/>
        </authorList>
    </citation>
    <scope>NUCLEOTIDE SEQUENCE [LARGE SCALE GENOMIC DNA]</scope>
    <source>
        <strain evidence="1 2">BVB16</strain>
    </source>
</reference>
<dbReference type="RefSeq" id="XP_037193277.1">
    <property type="nucleotide sequence ID" value="XM_037334743.1"/>
</dbReference>
<proteinExistence type="predicted"/>
<dbReference type="Proteomes" id="UP000531561">
    <property type="component" value="Unassembled WGS sequence"/>
</dbReference>
<accession>A0A8H6AV79</accession>
<dbReference type="OrthoDB" id="3518189at2759"/>
<dbReference type="EMBL" id="JABFCT010000007">
    <property type="protein sequence ID" value="KAF5874331.1"/>
    <property type="molecule type" value="Genomic_DNA"/>
</dbReference>
<gene>
    <name evidence="1" type="ORF">Bfra_004337</name>
</gene>
<sequence length="225" mass="25060">MTEWPLRDLCTSKMGCVIESLRPTNSQLTISRELRSWQFEANLKKMTLSHFVSKSKHCRERSTVTSSGIKMTKMSKKSIVHNTSHVTKNHNASTVSSTVDESIGIGGKAPAKVHIQANSLTSHEKSSNAEVTEEDNCFSDLHSHPNFQIPTCDFCTRESGICGYCSGGGHDYDTWSDNTGGHGYTTDMNKPGDKIQLQLWSYETSQITVAERLEQRKWCGPGQKL</sequence>
<organism evidence="1 2">
    <name type="scientific">Botrytis fragariae</name>
    <dbReference type="NCBI Taxonomy" id="1964551"/>
    <lineage>
        <taxon>Eukaryota</taxon>
        <taxon>Fungi</taxon>
        <taxon>Dikarya</taxon>
        <taxon>Ascomycota</taxon>
        <taxon>Pezizomycotina</taxon>
        <taxon>Leotiomycetes</taxon>
        <taxon>Helotiales</taxon>
        <taxon>Sclerotiniaceae</taxon>
        <taxon>Botrytis</taxon>
    </lineage>
</organism>
<evidence type="ECO:0000313" key="2">
    <source>
        <dbReference type="Proteomes" id="UP000531561"/>
    </source>
</evidence>
<keyword evidence="2" id="KW-1185">Reference proteome</keyword>